<feature type="compositionally biased region" description="Low complexity" evidence="1">
    <location>
        <begin position="230"/>
        <end position="264"/>
    </location>
</feature>
<gene>
    <name evidence="3" type="ORF">H4W27_000494</name>
</gene>
<dbReference type="RefSeq" id="WP_192594533.1">
    <property type="nucleotide sequence ID" value="NZ_BAAALJ010000017.1"/>
</dbReference>
<evidence type="ECO:0000313" key="4">
    <source>
        <dbReference type="Proteomes" id="UP000643525"/>
    </source>
</evidence>
<keyword evidence="4" id="KW-1185">Reference proteome</keyword>
<feature type="chain" id="PRO_5046226446" description="Htaa domain-containing protein" evidence="2">
    <location>
        <begin position="30"/>
        <end position="264"/>
    </location>
</feature>
<reference evidence="3 4" key="1">
    <citation type="submission" date="2020-10" db="EMBL/GenBank/DDBJ databases">
        <title>Sequencing the genomes of 1000 actinobacteria strains.</title>
        <authorList>
            <person name="Klenk H.-P."/>
        </authorList>
    </citation>
    <scope>NUCLEOTIDE SEQUENCE [LARGE SCALE GENOMIC DNA]</scope>
    <source>
        <strain evidence="3 4">DSM 15666</strain>
    </source>
</reference>
<accession>A0ABR9JC45</accession>
<proteinExistence type="predicted"/>
<feature type="signal peptide" evidence="2">
    <location>
        <begin position="1"/>
        <end position="29"/>
    </location>
</feature>
<organism evidence="3 4">
    <name type="scientific">Nesterenkonia lutea</name>
    <dbReference type="NCBI Taxonomy" id="272919"/>
    <lineage>
        <taxon>Bacteria</taxon>
        <taxon>Bacillati</taxon>
        <taxon>Actinomycetota</taxon>
        <taxon>Actinomycetes</taxon>
        <taxon>Micrococcales</taxon>
        <taxon>Micrococcaceae</taxon>
        <taxon>Nesterenkonia</taxon>
    </lineage>
</organism>
<keyword evidence="2" id="KW-0732">Signal</keyword>
<feature type="region of interest" description="Disordered" evidence="1">
    <location>
        <begin position="171"/>
        <end position="264"/>
    </location>
</feature>
<dbReference type="EMBL" id="JADBED010000001">
    <property type="protein sequence ID" value="MBE1523376.1"/>
    <property type="molecule type" value="Genomic_DNA"/>
</dbReference>
<dbReference type="Proteomes" id="UP000643525">
    <property type="component" value="Unassembled WGS sequence"/>
</dbReference>
<comment type="caution">
    <text evidence="3">The sequence shown here is derived from an EMBL/GenBank/DDBJ whole genome shotgun (WGS) entry which is preliminary data.</text>
</comment>
<evidence type="ECO:0000313" key="3">
    <source>
        <dbReference type="EMBL" id="MBE1523376.1"/>
    </source>
</evidence>
<evidence type="ECO:0000256" key="2">
    <source>
        <dbReference type="SAM" id="SignalP"/>
    </source>
</evidence>
<evidence type="ECO:0008006" key="5">
    <source>
        <dbReference type="Google" id="ProtNLM"/>
    </source>
</evidence>
<sequence>MGHSGERRASAVLAVSIILAALHPGPVSASTAAELEDLWLPTVPFSHDAQTISGRIILTTVDATDSLSVEYTGWKVSIQAAGLDYGGRHDGTGIPPGNLTLTSIEAPVATDQSSEALDPQARPRAPSTFAAGSLNTARIVLQAGPGGAGGSYAQGLLVSLTLPPGARTGTYTGTITTTVSPDLDTASGPTVEAPTAPEPDSEPTAVVEPDPTAAQDPEADITVTPPPEPESAVSPPAETSATPEPEPEPQSSPEPGTTSTSSVP</sequence>
<protein>
    <recommendedName>
        <fullName evidence="5">Htaa domain-containing protein</fullName>
    </recommendedName>
</protein>
<name>A0ABR9JC45_9MICC</name>
<evidence type="ECO:0000256" key="1">
    <source>
        <dbReference type="SAM" id="MobiDB-lite"/>
    </source>
</evidence>